<evidence type="ECO:0000313" key="4">
    <source>
        <dbReference type="EMBL" id="QBX35640.1"/>
    </source>
</evidence>
<dbReference type="GO" id="GO:0043165">
    <property type="term" value="P:Gram-negative-bacterium-type cell outer membrane assembly"/>
    <property type="evidence" value="ECO:0007669"/>
    <property type="project" value="UniProtKB-UniRule"/>
</dbReference>
<dbReference type="PANTHER" id="PTHR30189:SF1">
    <property type="entry name" value="LPS-ASSEMBLY PROTEIN LPTD"/>
    <property type="match status" value="1"/>
</dbReference>
<dbReference type="RefSeq" id="WP_135313906.1">
    <property type="nucleotide sequence ID" value="NZ_CP038439.1"/>
</dbReference>
<keyword evidence="1" id="KW-0472">Membrane</keyword>
<dbReference type="AlphaFoldDB" id="A0A4P7HPG8"/>
<reference evidence="5" key="1">
    <citation type="submission" date="2019-03" db="EMBL/GenBank/DDBJ databases">
        <authorList>
            <person name="Li J."/>
        </authorList>
    </citation>
    <scope>NUCLEOTIDE SEQUENCE [LARGE SCALE GENOMIC DNA]</scope>
    <source>
        <strain evidence="5">2251</strain>
    </source>
</reference>
<comment type="function">
    <text evidence="1">Involved in the assembly of lipopolysaccharide (LPS) at the surface of the outer membrane.</text>
</comment>
<comment type="caution">
    <text evidence="1">Lacks conserved residue(s) required for the propagation of feature annotation.</text>
</comment>
<dbReference type="PANTHER" id="PTHR30189">
    <property type="entry name" value="LPS-ASSEMBLY PROTEIN"/>
    <property type="match status" value="1"/>
</dbReference>
<dbReference type="Pfam" id="PF04453">
    <property type="entry name" value="LptD"/>
    <property type="match status" value="1"/>
</dbReference>
<keyword evidence="1" id="KW-0998">Cell outer membrane</keyword>
<keyword evidence="1" id="KW-0732">Signal</keyword>
<dbReference type="Proteomes" id="UP000296374">
    <property type="component" value="Chromosome"/>
</dbReference>
<dbReference type="InterPro" id="IPR007543">
    <property type="entry name" value="LptD_C"/>
</dbReference>
<evidence type="ECO:0000256" key="2">
    <source>
        <dbReference type="SAM" id="MobiDB-lite"/>
    </source>
</evidence>
<dbReference type="KEGG" id="plia:E4191_13750"/>
<comment type="subcellular location">
    <subcellularLocation>
        <location evidence="1">Cell outer membrane</location>
    </subcellularLocation>
</comment>
<dbReference type="GO" id="GO:0009279">
    <property type="term" value="C:cell outer membrane"/>
    <property type="evidence" value="ECO:0007669"/>
    <property type="project" value="UniProtKB-SubCell"/>
</dbReference>
<organism evidence="4 5">
    <name type="scientific">Paracoccus liaowanqingii</name>
    <dbReference type="NCBI Taxonomy" id="2560053"/>
    <lineage>
        <taxon>Bacteria</taxon>
        <taxon>Pseudomonadati</taxon>
        <taxon>Pseudomonadota</taxon>
        <taxon>Alphaproteobacteria</taxon>
        <taxon>Rhodobacterales</taxon>
        <taxon>Paracoccaceae</taxon>
        <taxon>Paracoccus</taxon>
    </lineage>
</organism>
<evidence type="ECO:0000256" key="1">
    <source>
        <dbReference type="HAMAP-Rule" id="MF_01411"/>
    </source>
</evidence>
<feature type="domain" description="LptD C-terminal" evidence="3">
    <location>
        <begin position="380"/>
        <end position="741"/>
    </location>
</feature>
<dbReference type="GO" id="GO:1990351">
    <property type="term" value="C:transporter complex"/>
    <property type="evidence" value="ECO:0007669"/>
    <property type="project" value="TreeGrafter"/>
</dbReference>
<sequence>MSARIVAEDRRRARPSGGRLRAALLAGAALAGLAGVLAGALAGPLAAQSIFDEAEGTGMPALTGMPGQTSGATGVTALAPEAVTLGRAPVGDRTPTPQNPAVTTPDAGVTLPGSTAPAADAGPATVLADTIQLQGDRTLVAGGGVVVWYQGSRLVASRIVVDGASGDLTIEGPIHLSRPGADPDGEDPASDAILIGDSAQLDRELRDGIILGARLVLARELQLAATRLERRDVGRISELTQVVASSCQICASDPTPLWEIRARRITHDAQTRLITFDRPQLRAFGVPLAYAPFTVTAPDPTVERRSGFLRPQVRTTSGLGFGLKLPYFQTLGDQADVTVTPYVSLDRTRTLELRYRQAFANGATEWNGAISRDDLRPGETRGYVFGAAQFLLPRDYRLAVQVQTASDRAYLLDYGITDADRLWSGVSLERVRRDKMIWGRVGTYDSLREDEDNATSPAQVADVIWQRRLTPALIGGEALLEWSAHAHRRPSDENRVGRDVARASVGLDWRRSRILSGGVMAAGLVALDADLYRIAQDDRFDDVVTRVDPQVGVELRWPLAGGAGGATHLVEPVVQVLYSPRGQDDDIPNEDSRLIEFDEGNLYSDNRFPGWDARETGLRANIGATWTRIDPTGWSLGVTGGRILRARDADNLDPDTPLGGRSSDWLLAAHYDSGTGLAIANRALFGDDFAVSRNELRVGWLRPDLQLSAGYIWIDRDEAEGRDANASELAASLGWQIARGWWGEAETRYDFAADRAQRAALRVAYRNECITVETGLSRRFSSSDLLRAETSFDLSVRLGGFGMQQDGPGTVARRNCMR</sequence>
<proteinExistence type="inferred from homology"/>
<protein>
    <recommendedName>
        <fullName evidence="1">LPS-assembly protein LptD</fullName>
    </recommendedName>
</protein>
<dbReference type="EMBL" id="CP038439">
    <property type="protein sequence ID" value="QBX35640.1"/>
    <property type="molecule type" value="Genomic_DNA"/>
</dbReference>
<dbReference type="InterPro" id="IPR020889">
    <property type="entry name" value="LipoPS_assembly_LptD"/>
</dbReference>
<dbReference type="InterPro" id="IPR050218">
    <property type="entry name" value="LptD"/>
</dbReference>
<gene>
    <name evidence="1" type="primary">lptD</name>
    <name evidence="4" type="ORF">E4191_13750</name>
</gene>
<dbReference type="GO" id="GO:0015920">
    <property type="term" value="P:lipopolysaccharide transport"/>
    <property type="evidence" value="ECO:0007669"/>
    <property type="project" value="InterPro"/>
</dbReference>
<comment type="similarity">
    <text evidence="1">Belongs to the LptD family.</text>
</comment>
<feature type="region of interest" description="Disordered" evidence="2">
    <location>
        <begin position="86"/>
        <end position="107"/>
    </location>
</feature>
<comment type="subunit">
    <text evidence="1">Component of the lipopolysaccharide transport and assembly complex.</text>
</comment>
<evidence type="ECO:0000259" key="3">
    <source>
        <dbReference type="Pfam" id="PF04453"/>
    </source>
</evidence>
<evidence type="ECO:0000313" key="5">
    <source>
        <dbReference type="Proteomes" id="UP000296374"/>
    </source>
</evidence>
<accession>A0A4P7HPG8</accession>
<name>A0A4P7HPG8_9RHOB</name>
<dbReference type="HAMAP" id="MF_01411">
    <property type="entry name" value="LPS_assembly_LptD"/>
    <property type="match status" value="1"/>
</dbReference>